<dbReference type="InterPro" id="IPR001611">
    <property type="entry name" value="Leu-rich_rpt"/>
</dbReference>
<comment type="caution">
    <text evidence="12">The sequence shown here is derived from an EMBL/GenBank/DDBJ whole genome shotgun (WGS) entry which is preliminary data.</text>
</comment>
<keyword evidence="9 12" id="KW-0675">Receptor</keyword>
<sequence>MEKNGLVGGIPKSLGNASALKAILLSGNGLSGGIPKEVLNLEYLESFNVSYNRLSGKIPAHKVVIPASAFEGNAGLCGKLLPPYQSTTIWLASSNRNILGETGAGQTDKLQHTAATPEVKDCRGGAAVERDHQPTPHRRRGRRRERRERR</sequence>
<comment type="subcellular location">
    <subcellularLocation>
        <location evidence="1">Cell membrane</location>
        <topology evidence="1">Single-pass type I membrane protein</topology>
    </subcellularLocation>
</comment>
<dbReference type="Proteomes" id="UP001153555">
    <property type="component" value="Unassembled WGS sequence"/>
</dbReference>
<accession>A0A9N7NZ28</accession>
<evidence type="ECO:0000256" key="11">
    <source>
        <dbReference type="SAM" id="MobiDB-lite"/>
    </source>
</evidence>
<evidence type="ECO:0000256" key="7">
    <source>
        <dbReference type="ARBA" id="ARBA00022989"/>
    </source>
</evidence>
<evidence type="ECO:0000256" key="6">
    <source>
        <dbReference type="ARBA" id="ARBA00022737"/>
    </source>
</evidence>
<evidence type="ECO:0000256" key="4">
    <source>
        <dbReference type="ARBA" id="ARBA00022614"/>
    </source>
</evidence>
<gene>
    <name evidence="12" type="ORF">SHERM_05799</name>
</gene>
<protein>
    <submittedName>
        <fullName evidence="12">Receptor like protein 22</fullName>
    </submittedName>
</protein>
<dbReference type="PANTHER" id="PTHR27004:SF460">
    <property type="entry name" value="RECEPTOR-LIKE PROTEIN 33"/>
    <property type="match status" value="1"/>
</dbReference>
<evidence type="ECO:0000256" key="2">
    <source>
        <dbReference type="ARBA" id="ARBA00009592"/>
    </source>
</evidence>
<reference evidence="12" key="1">
    <citation type="submission" date="2019-12" db="EMBL/GenBank/DDBJ databases">
        <authorList>
            <person name="Scholes J."/>
        </authorList>
    </citation>
    <scope>NUCLEOTIDE SEQUENCE</scope>
</reference>
<dbReference type="GO" id="GO:0005886">
    <property type="term" value="C:plasma membrane"/>
    <property type="evidence" value="ECO:0007669"/>
    <property type="project" value="UniProtKB-SubCell"/>
</dbReference>
<evidence type="ECO:0000256" key="8">
    <source>
        <dbReference type="ARBA" id="ARBA00023136"/>
    </source>
</evidence>
<feature type="compositionally biased region" description="Basic and acidic residues" evidence="11">
    <location>
        <begin position="118"/>
        <end position="134"/>
    </location>
</feature>
<feature type="compositionally biased region" description="Basic residues" evidence="11">
    <location>
        <begin position="135"/>
        <end position="150"/>
    </location>
</feature>
<keyword evidence="4" id="KW-0433">Leucine-rich repeat</keyword>
<name>A0A9N7NZ28_STRHE</name>
<evidence type="ECO:0000313" key="12">
    <source>
        <dbReference type="EMBL" id="CAA0839230.1"/>
    </source>
</evidence>
<evidence type="ECO:0000313" key="13">
    <source>
        <dbReference type="Proteomes" id="UP001153555"/>
    </source>
</evidence>
<keyword evidence="6" id="KW-0677">Repeat</keyword>
<evidence type="ECO:0000256" key="1">
    <source>
        <dbReference type="ARBA" id="ARBA00004251"/>
    </source>
</evidence>
<dbReference type="Gene3D" id="3.80.10.10">
    <property type="entry name" value="Ribonuclease Inhibitor"/>
    <property type="match status" value="1"/>
</dbReference>
<dbReference type="Pfam" id="PF00560">
    <property type="entry name" value="LRR_1"/>
    <property type="match status" value="2"/>
</dbReference>
<organism evidence="12 13">
    <name type="scientific">Striga hermonthica</name>
    <name type="common">Purple witchweed</name>
    <name type="synonym">Buchnera hermonthica</name>
    <dbReference type="NCBI Taxonomy" id="68872"/>
    <lineage>
        <taxon>Eukaryota</taxon>
        <taxon>Viridiplantae</taxon>
        <taxon>Streptophyta</taxon>
        <taxon>Embryophyta</taxon>
        <taxon>Tracheophyta</taxon>
        <taxon>Spermatophyta</taxon>
        <taxon>Magnoliopsida</taxon>
        <taxon>eudicotyledons</taxon>
        <taxon>Gunneridae</taxon>
        <taxon>Pentapetalae</taxon>
        <taxon>asterids</taxon>
        <taxon>lamiids</taxon>
        <taxon>Lamiales</taxon>
        <taxon>Orobanchaceae</taxon>
        <taxon>Buchnereae</taxon>
        <taxon>Striga</taxon>
    </lineage>
</organism>
<feature type="region of interest" description="Disordered" evidence="11">
    <location>
        <begin position="101"/>
        <end position="150"/>
    </location>
</feature>
<keyword evidence="3" id="KW-1003">Cell membrane</keyword>
<dbReference type="PANTHER" id="PTHR27004">
    <property type="entry name" value="RECEPTOR-LIKE PROTEIN 12 ISOFORM X1"/>
    <property type="match status" value="1"/>
</dbReference>
<evidence type="ECO:0000256" key="5">
    <source>
        <dbReference type="ARBA" id="ARBA00022692"/>
    </source>
</evidence>
<proteinExistence type="inferred from homology"/>
<evidence type="ECO:0000256" key="9">
    <source>
        <dbReference type="ARBA" id="ARBA00023170"/>
    </source>
</evidence>
<dbReference type="InterPro" id="IPR032675">
    <property type="entry name" value="LRR_dom_sf"/>
</dbReference>
<dbReference type="AlphaFoldDB" id="A0A9N7NZ28"/>
<dbReference type="OrthoDB" id="1394818at2759"/>
<comment type="similarity">
    <text evidence="2">Belongs to the RLP family.</text>
</comment>
<evidence type="ECO:0000256" key="10">
    <source>
        <dbReference type="ARBA" id="ARBA00023180"/>
    </source>
</evidence>
<keyword evidence="8" id="KW-0472">Membrane</keyword>
<keyword evidence="10" id="KW-0325">Glycoprotein</keyword>
<evidence type="ECO:0000256" key="3">
    <source>
        <dbReference type="ARBA" id="ARBA00022475"/>
    </source>
</evidence>
<keyword evidence="13" id="KW-1185">Reference proteome</keyword>
<keyword evidence="7" id="KW-1133">Transmembrane helix</keyword>
<dbReference type="EMBL" id="CACSLK010031421">
    <property type="protein sequence ID" value="CAA0839230.1"/>
    <property type="molecule type" value="Genomic_DNA"/>
</dbReference>
<keyword evidence="5" id="KW-0812">Transmembrane</keyword>
<dbReference type="SUPFAM" id="SSF52058">
    <property type="entry name" value="L domain-like"/>
    <property type="match status" value="1"/>
</dbReference>